<proteinExistence type="predicted"/>
<dbReference type="SUPFAM" id="SSF46934">
    <property type="entry name" value="UBA-like"/>
    <property type="match status" value="1"/>
</dbReference>
<feature type="domain" description="DUF4342" evidence="1">
    <location>
        <begin position="49"/>
        <end position="122"/>
    </location>
</feature>
<dbReference type="STRING" id="574087.Acear_0681"/>
<dbReference type="OrthoDB" id="129626at2"/>
<organism evidence="2 3">
    <name type="scientific">Acetohalobium arabaticum (strain ATCC 49924 / DSM 5501 / Z-7288)</name>
    <dbReference type="NCBI Taxonomy" id="574087"/>
    <lineage>
        <taxon>Bacteria</taxon>
        <taxon>Bacillati</taxon>
        <taxon>Bacillota</taxon>
        <taxon>Clostridia</taxon>
        <taxon>Halanaerobiales</taxon>
        <taxon>Halobacteroidaceae</taxon>
        <taxon>Acetohalobium</taxon>
    </lineage>
</organism>
<dbReference type="AlphaFoldDB" id="D9QVG2"/>
<reference evidence="2 3" key="1">
    <citation type="journal article" date="2010" name="Stand. Genomic Sci.">
        <title>Complete genome sequence of Acetohalobium arabaticum type strain (Z-7288).</title>
        <authorList>
            <person name="Sikorski J."/>
            <person name="Lapidus A."/>
            <person name="Chertkov O."/>
            <person name="Lucas S."/>
            <person name="Copeland A."/>
            <person name="Glavina Del Rio T."/>
            <person name="Nolan M."/>
            <person name="Tice H."/>
            <person name="Cheng J.F."/>
            <person name="Han C."/>
            <person name="Brambilla E."/>
            <person name="Pitluck S."/>
            <person name="Liolios K."/>
            <person name="Ivanova N."/>
            <person name="Mavromatis K."/>
            <person name="Mikhailova N."/>
            <person name="Pati A."/>
            <person name="Bruce D."/>
            <person name="Detter C."/>
            <person name="Tapia R."/>
            <person name="Goodwin L."/>
            <person name="Chen A."/>
            <person name="Palaniappan K."/>
            <person name="Land M."/>
            <person name="Hauser L."/>
            <person name="Chang Y.J."/>
            <person name="Jeffries C.D."/>
            <person name="Rohde M."/>
            <person name="Goker M."/>
            <person name="Spring S."/>
            <person name="Woyke T."/>
            <person name="Bristow J."/>
            <person name="Eisen J.A."/>
            <person name="Markowitz V."/>
            <person name="Hugenholtz P."/>
            <person name="Kyrpides N.C."/>
            <person name="Klenk H.P."/>
        </authorList>
    </citation>
    <scope>NUCLEOTIDE SEQUENCE [LARGE SCALE GENOMIC DNA]</scope>
    <source>
        <strain evidence="3">ATCC 49924 / DSM 5501 / Z-7288</strain>
    </source>
</reference>
<dbReference type="InterPro" id="IPR025642">
    <property type="entry name" value="DUF4342"/>
</dbReference>
<dbReference type="HOGENOM" id="CLU_115782_2_1_9"/>
<accession>D9QVG2</accession>
<dbReference type="CDD" id="cd14360">
    <property type="entry name" value="UBA_NAC_like_bac"/>
    <property type="match status" value="1"/>
</dbReference>
<dbReference type="Gene3D" id="1.10.8.10">
    <property type="entry name" value="DNA helicase RuvA subunit, C-terminal domain"/>
    <property type="match status" value="1"/>
</dbReference>
<dbReference type="KEGG" id="aar:Acear_0681"/>
<name>D9QVG2_ACEAZ</name>
<dbReference type="eggNOG" id="COG1308">
    <property type="taxonomic scope" value="Bacteria"/>
</dbReference>
<evidence type="ECO:0000259" key="1">
    <source>
        <dbReference type="Pfam" id="PF14242"/>
    </source>
</evidence>
<keyword evidence="3" id="KW-1185">Reference proteome</keyword>
<dbReference type="Proteomes" id="UP000001661">
    <property type="component" value="Chromosome"/>
</dbReference>
<protein>
    <submittedName>
        <fullName evidence="2">Ubiquitin-associated-domain-containing protein</fullName>
    </submittedName>
</protein>
<sequence>MQDINQQLEKIDLIRERTKASYREAKEALEAADGDVLEAVVRLEEEDLNHKKEFQVAGSKLIEKIKELIKKGNVTKILVKKDGEIIFSLPVTVGVIGTAFYPPLAVLGLAATLVGQYTLEVEYNEPTRK</sequence>
<dbReference type="RefSeq" id="WP_013277667.1">
    <property type="nucleotide sequence ID" value="NC_014378.1"/>
</dbReference>
<gene>
    <name evidence="2" type="ordered locus">Acear_0681</name>
</gene>
<dbReference type="EMBL" id="CP002105">
    <property type="protein sequence ID" value="ADL12221.1"/>
    <property type="molecule type" value="Genomic_DNA"/>
</dbReference>
<dbReference type="Pfam" id="PF14242">
    <property type="entry name" value="DUF4342"/>
    <property type="match status" value="1"/>
</dbReference>
<evidence type="ECO:0000313" key="3">
    <source>
        <dbReference type="Proteomes" id="UP000001661"/>
    </source>
</evidence>
<dbReference type="InterPro" id="IPR009060">
    <property type="entry name" value="UBA-like_sf"/>
</dbReference>
<evidence type="ECO:0000313" key="2">
    <source>
        <dbReference type="EMBL" id="ADL12221.1"/>
    </source>
</evidence>